<proteinExistence type="inferred from homology"/>
<accession>A0A9W7BZY8</accession>
<evidence type="ECO:0000256" key="4">
    <source>
        <dbReference type="SAM" id="MobiDB-lite"/>
    </source>
</evidence>
<feature type="domain" description="Guanylate kinase-like" evidence="5">
    <location>
        <begin position="30"/>
        <end position="218"/>
    </location>
</feature>
<evidence type="ECO:0000256" key="1">
    <source>
        <dbReference type="ARBA" id="ARBA00005790"/>
    </source>
</evidence>
<dbReference type="PROSITE" id="PS50052">
    <property type="entry name" value="GUANYLATE_KINASE_2"/>
    <property type="match status" value="1"/>
</dbReference>
<comment type="caution">
    <text evidence="6">The sequence shown here is derived from an EMBL/GenBank/DDBJ whole genome shotgun (WGS) entry which is preliminary data.</text>
</comment>
<dbReference type="PANTHER" id="PTHR23117">
    <property type="entry name" value="GUANYLATE KINASE-RELATED"/>
    <property type="match status" value="1"/>
</dbReference>
<dbReference type="Proteomes" id="UP001165085">
    <property type="component" value="Unassembled WGS sequence"/>
</dbReference>
<gene>
    <name evidence="6" type="ORF">TrST_g8966</name>
</gene>
<evidence type="ECO:0000256" key="2">
    <source>
        <dbReference type="ARBA" id="ARBA00022679"/>
    </source>
</evidence>
<reference evidence="7" key="1">
    <citation type="journal article" date="2023" name="Commun. Biol.">
        <title>Genome analysis of Parmales, the sister group of diatoms, reveals the evolutionary specialization of diatoms from phago-mixotrophs to photoautotrophs.</title>
        <authorList>
            <person name="Ban H."/>
            <person name="Sato S."/>
            <person name="Yoshikawa S."/>
            <person name="Yamada K."/>
            <person name="Nakamura Y."/>
            <person name="Ichinomiya M."/>
            <person name="Sato N."/>
            <person name="Blanc-Mathieu R."/>
            <person name="Endo H."/>
            <person name="Kuwata A."/>
            <person name="Ogata H."/>
        </authorList>
    </citation>
    <scope>NUCLEOTIDE SEQUENCE [LARGE SCALE GENOMIC DNA]</scope>
    <source>
        <strain evidence="7">NIES 3701</strain>
    </source>
</reference>
<dbReference type="InterPro" id="IPR027417">
    <property type="entry name" value="P-loop_NTPase"/>
</dbReference>
<dbReference type="SMART" id="SM00072">
    <property type="entry name" value="GuKc"/>
    <property type="match status" value="1"/>
</dbReference>
<name>A0A9W7BZY8_9STRA</name>
<dbReference type="EMBL" id="BRXY01000545">
    <property type="protein sequence ID" value="GMH99441.1"/>
    <property type="molecule type" value="Genomic_DNA"/>
</dbReference>
<dbReference type="PANTHER" id="PTHR23117:SF13">
    <property type="entry name" value="GUANYLATE KINASE"/>
    <property type="match status" value="1"/>
</dbReference>
<protein>
    <recommendedName>
        <fullName evidence="5">Guanylate kinase-like domain-containing protein</fullName>
    </recommendedName>
</protein>
<keyword evidence="2" id="KW-0808">Transferase</keyword>
<keyword evidence="7" id="KW-1185">Reference proteome</keyword>
<organism evidence="6 7">
    <name type="scientific">Triparma strigata</name>
    <dbReference type="NCBI Taxonomy" id="1606541"/>
    <lineage>
        <taxon>Eukaryota</taxon>
        <taxon>Sar</taxon>
        <taxon>Stramenopiles</taxon>
        <taxon>Ochrophyta</taxon>
        <taxon>Bolidophyceae</taxon>
        <taxon>Parmales</taxon>
        <taxon>Triparmaceae</taxon>
        <taxon>Triparma</taxon>
    </lineage>
</organism>
<dbReference type="AlphaFoldDB" id="A0A9W7BZY8"/>
<dbReference type="Pfam" id="PF00625">
    <property type="entry name" value="Guanylate_kin"/>
    <property type="match status" value="1"/>
</dbReference>
<dbReference type="Gene3D" id="3.40.50.300">
    <property type="entry name" value="P-loop containing nucleotide triphosphate hydrolases"/>
    <property type="match status" value="1"/>
</dbReference>
<sequence length="246" mass="27719">MSAQNDPASALTFSEISDLNARKKAIKASHAAYVQEHPEIKSMLNDFMSACLLEKLHYSKFDIPLQTTSRPPRPDEENNVDYIFLPLSTIQQKIEDNQFVEYTSHPSPSGPVIYGLEYSSIQSVRSSSAICVILTDTLGHQKIKSSGMPFKSIFIKPPTLDALSDRLLDSGVEEDLIPPMLDSAKDEILYGETPTNFDAVITNGVLEDSFSEFSKIIKEWYGKSLEEDDEEKDEEKEEKENEKEEE</sequence>
<keyword evidence="3" id="KW-0418">Kinase</keyword>
<dbReference type="GO" id="GO:0004385">
    <property type="term" value="F:GMP kinase activity"/>
    <property type="evidence" value="ECO:0007669"/>
    <property type="project" value="TreeGrafter"/>
</dbReference>
<dbReference type="GO" id="GO:0005829">
    <property type="term" value="C:cytosol"/>
    <property type="evidence" value="ECO:0007669"/>
    <property type="project" value="TreeGrafter"/>
</dbReference>
<dbReference type="InterPro" id="IPR008144">
    <property type="entry name" value="Guanylate_kin-like_dom"/>
</dbReference>
<dbReference type="OrthoDB" id="6334211at2759"/>
<feature type="compositionally biased region" description="Acidic residues" evidence="4">
    <location>
        <begin position="226"/>
        <end position="237"/>
    </location>
</feature>
<feature type="region of interest" description="Disordered" evidence="4">
    <location>
        <begin position="224"/>
        <end position="246"/>
    </location>
</feature>
<evidence type="ECO:0000313" key="7">
    <source>
        <dbReference type="Proteomes" id="UP001165085"/>
    </source>
</evidence>
<dbReference type="InterPro" id="IPR008145">
    <property type="entry name" value="GK/Ca_channel_bsu"/>
</dbReference>
<dbReference type="SUPFAM" id="SSF52540">
    <property type="entry name" value="P-loop containing nucleoside triphosphate hydrolases"/>
    <property type="match status" value="1"/>
</dbReference>
<evidence type="ECO:0000256" key="3">
    <source>
        <dbReference type="ARBA" id="ARBA00022777"/>
    </source>
</evidence>
<evidence type="ECO:0000313" key="6">
    <source>
        <dbReference type="EMBL" id="GMH99441.1"/>
    </source>
</evidence>
<comment type="similarity">
    <text evidence="1">Belongs to the guanylate kinase family.</text>
</comment>
<evidence type="ECO:0000259" key="5">
    <source>
        <dbReference type="PROSITE" id="PS50052"/>
    </source>
</evidence>